<keyword evidence="1" id="KW-0732">Signal</keyword>
<sequence length="139" mass="13611">MFGLRILAAAGVAVAASACVSTPATNTAAATQAQALGIPTGSSLYRDPTVAAAYDQSVARFGGANCASVTAEQTRLQRLYAGNAGNVRAAGLGAMLAGRVVGGQAGSLIGQTGANVANDALDGQAKIDAMSRIARAKGC</sequence>
<evidence type="ECO:0000313" key="3">
    <source>
        <dbReference type="Proteomes" id="UP000786693"/>
    </source>
</evidence>
<feature type="signal peptide" evidence="1">
    <location>
        <begin position="1"/>
        <end position="18"/>
    </location>
</feature>
<accession>A0ABQ4NJH6</accession>
<dbReference type="EMBL" id="BPFH01000002">
    <property type="protein sequence ID" value="GIT94573.1"/>
    <property type="molecule type" value="Genomic_DNA"/>
</dbReference>
<organism evidence="2 3">
    <name type="scientific">Jannaschia pagri</name>
    <dbReference type="NCBI Taxonomy" id="2829797"/>
    <lineage>
        <taxon>Bacteria</taxon>
        <taxon>Pseudomonadati</taxon>
        <taxon>Pseudomonadota</taxon>
        <taxon>Alphaproteobacteria</taxon>
        <taxon>Rhodobacterales</taxon>
        <taxon>Roseobacteraceae</taxon>
        <taxon>Jannaschia</taxon>
    </lineage>
</organism>
<keyword evidence="3" id="KW-1185">Reference proteome</keyword>
<dbReference type="RefSeq" id="WP_220748099.1">
    <property type="nucleotide sequence ID" value="NZ_BPFH01000002.1"/>
</dbReference>
<protein>
    <recommendedName>
        <fullName evidence="4">17 kDa surface antigen</fullName>
    </recommendedName>
</protein>
<evidence type="ECO:0000313" key="2">
    <source>
        <dbReference type="EMBL" id="GIT94573.1"/>
    </source>
</evidence>
<evidence type="ECO:0000256" key="1">
    <source>
        <dbReference type="SAM" id="SignalP"/>
    </source>
</evidence>
<name>A0ABQ4NJH6_9RHOB</name>
<gene>
    <name evidence="2" type="ORF">JANAI62_11960</name>
</gene>
<proteinExistence type="predicted"/>
<dbReference type="Proteomes" id="UP000786693">
    <property type="component" value="Unassembled WGS sequence"/>
</dbReference>
<dbReference type="PROSITE" id="PS51257">
    <property type="entry name" value="PROKAR_LIPOPROTEIN"/>
    <property type="match status" value="1"/>
</dbReference>
<comment type="caution">
    <text evidence="2">The sequence shown here is derived from an EMBL/GenBank/DDBJ whole genome shotgun (WGS) entry which is preliminary data.</text>
</comment>
<feature type="chain" id="PRO_5046024144" description="17 kDa surface antigen" evidence="1">
    <location>
        <begin position="19"/>
        <end position="139"/>
    </location>
</feature>
<reference evidence="2 3" key="1">
    <citation type="submission" date="2021-05" db="EMBL/GenBank/DDBJ databases">
        <title>Bacteria Genome sequencing.</title>
        <authorList>
            <person name="Takabe Y."/>
            <person name="Nakajima Y."/>
            <person name="Suzuki S."/>
            <person name="Shiozaki T."/>
        </authorList>
    </citation>
    <scope>NUCLEOTIDE SEQUENCE [LARGE SCALE GENOMIC DNA]</scope>
    <source>
        <strain evidence="2 3">AI_62</strain>
    </source>
</reference>
<evidence type="ECO:0008006" key="4">
    <source>
        <dbReference type="Google" id="ProtNLM"/>
    </source>
</evidence>